<dbReference type="VEuPathDB" id="MicrosporidiaDB:CWI38_0096p0060"/>
<dbReference type="EC" id="3.6.4.13" evidence="7"/>
<dbReference type="GO" id="GO:0003724">
    <property type="term" value="F:RNA helicase activity"/>
    <property type="evidence" value="ECO:0007669"/>
    <property type="project" value="UniProtKB-EC"/>
</dbReference>
<organism evidence="12 13">
    <name type="scientific">Hamiltosporidium tvaerminnensis</name>
    <dbReference type="NCBI Taxonomy" id="1176355"/>
    <lineage>
        <taxon>Eukaryota</taxon>
        <taxon>Fungi</taxon>
        <taxon>Fungi incertae sedis</taxon>
        <taxon>Microsporidia</taxon>
        <taxon>Dubosqiidae</taxon>
        <taxon>Hamiltosporidium</taxon>
    </lineage>
</organism>
<dbReference type="InterPro" id="IPR014001">
    <property type="entry name" value="Helicase_ATP-bd"/>
</dbReference>
<keyword evidence="2 7" id="KW-0378">Hydrolase</keyword>
<evidence type="ECO:0000256" key="2">
    <source>
        <dbReference type="ARBA" id="ARBA00022801"/>
    </source>
</evidence>
<evidence type="ECO:0000256" key="3">
    <source>
        <dbReference type="ARBA" id="ARBA00022806"/>
    </source>
</evidence>
<evidence type="ECO:0000256" key="8">
    <source>
        <dbReference type="SAM" id="MobiDB-lite"/>
    </source>
</evidence>
<comment type="caution">
    <text evidence="12">The sequence shown here is derived from an EMBL/GenBank/DDBJ whole genome shotgun (WGS) entry which is preliminary data.</text>
</comment>
<comment type="function">
    <text evidence="7">RNA helicase.</text>
</comment>
<dbReference type="SMART" id="SM00490">
    <property type="entry name" value="HELICc"/>
    <property type="match status" value="1"/>
</dbReference>
<evidence type="ECO:0000313" key="12">
    <source>
        <dbReference type="EMBL" id="TBU20290.1"/>
    </source>
</evidence>
<evidence type="ECO:0000256" key="1">
    <source>
        <dbReference type="ARBA" id="ARBA00022741"/>
    </source>
</evidence>
<dbReference type="InterPro" id="IPR001650">
    <property type="entry name" value="Helicase_C-like"/>
</dbReference>
<keyword evidence="3 7" id="KW-0347">Helicase</keyword>
<dbReference type="EMBL" id="PITK01000096">
    <property type="protein sequence ID" value="TBU20290.1"/>
    <property type="molecule type" value="Genomic_DNA"/>
</dbReference>
<dbReference type="GO" id="GO:0003723">
    <property type="term" value="F:RNA binding"/>
    <property type="evidence" value="ECO:0007669"/>
    <property type="project" value="UniProtKB-UniRule"/>
</dbReference>
<feature type="domain" description="Helicase C-terminal" evidence="10">
    <location>
        <begin position="236"/>
        <end position="388"/>
    </location>
</feature>
<sequence length="679" mass="78273">MNIKDLSLHKPIKRALKENKIENLTEIQQLTIPAAMSGKDILGISKTGSGKTLCFVIPLLQRLVDNKWCMEDGLGGLIITPTRELAVQIFNVLKKIGKNCYLSCGLIIGGIESKGEKEVIGKMNILVCTPGRLLHHILETPYFDISNVQILVIDETDKLLEMGFKKDILEIMSYLPVKRQNIFLSATPKSINQKNLIIDFDSIEIFSAYKNENTNENKKVKNNLEHFFYVLSICDKVEYLYTILKNNNSKKIIVFFSTCKEAKFYFLVFSKLKMRCKFYLLNGSIKQEKRMEVYDSFKREKSGILFCTDVVSRGLDFPGVDVVIQYDCPECVETYVHRAGRTGRFDKEGISILFLLKSEKGIIQDINKGKWKEGSKERGTEGKKGNLGEECVSEGKKGSVSGCKEGNVSERSVSEDRKGSVSGCKEGNVSERSVIEGKKGSVSEGKKGSLSEGKEVKSKKNKEDSNDKIIYEGKKLEIKKIQNQIKSLIAEHEEIKIFAEKYIKTFYRFIEMNSKKYLEGTKEQICKLKEYFGFEDFSDESEEEFENIRNTKESDNKREDNKGDRECSKEKHKGNIIRQDDKENEERENSKENYKRDMERENIYKRNKKSQIINNSKRNEEFKNIEYLNSDRKINKKRLVGKVKNTKIIFDENGNEEEFYRDEITKKEIEEGLEKKGYK</sequence>
<reference evidence="12 13" key="1">
    <citation type="submission" date="2017-12" db="EMBL/GenBank/DDBJ databases">
        <authorList>
            <person name="Pombert J.-F."/>
            <person name="Haag K.L."/>
            <person name="Ebert D."/>
        </authorList>
    </citation>
    <scope>NUCLEOTIDE SEQUENCE [LARGE SCALE GENOMIC DNA]</scope>
    <source>
        <strain evidence="12">IL-G-3</strain>
    </source>
</reference>
<dbReference type="SUPFAM" id="SSF52540">
    <property type="entry name" value="P-loop containing nucleoside triphosphate hydrolases"/>
    <property type="match status" value="1"/>
</dbReference>
<gene>
    <name evidence="12" type="ORF">CWI38_0096p0060</name>
</gene>
<evidence type="ECO:0000313" key="13">
    <source>
        <dbReference type="Proteomes" id="UP000292282"/>
    </source>
</evidence>
<dbReference type="Pfam" id="PF00271">
    <property type="entry name" value="Helicase_C"/>
    <property type="match status" value="1"/>
</dbReference>
<dbReference type="OrthoDB" id="10259640at2759"/>
<evidence type="ECO:0000259" key="10">
    <source>
        <dbReference type="PROSITE" id="PS51194"/>
    </source>
</evidence>
<accession>A0A4Q9M0W4</accession>
<feature type="region of interest" description="Disordered" evidence="8">
    <location>
        <begin position="543"/>
        <end position="601"/>
    </location>
</feature>
<name>A0A4Q9M0W4_9MICR</name>
<comment type="catalytic activity">
    <reaction evidence="7">
        <text>ATP + H2O = ADP + phosphate + H(+)</text>
        <dbReference type="Rhea" id="RHEA:13065"/>
        <dbReference type="ChEBI" id="CHEBI:15377"/>
        <dbReference type="ChEBI" id="CHEBI:15378"/>
        <dbReference type="ChEBI" id="CHEBI:30616"/>
        <dbReference type="ChEBI" id="CHEBI:43474"/>
        <dbReference type="ChEBI" id="CHEBI:456216"/>
        <dbReference type="EC" id="3.6.4.13"/>
    </reaction>
</comment>
<keyword evidence="5 7" id="KW-0694">RNA-binding</keyword>
<evidence type="ECO:0000259" key="11">
    <source>
        <dbReference type="PROSITE" id="PS51195"/>
    </source>
</evidence>
<dbReference type="InterPro" id="IPR027417">
    <property type="entry name" value="P-loop_NTPase"/>
</dbReference>
<evidence type="ECO:0000256" key="7">
    <source>
        <dbReference type="RuleBase" id="RU365068"/>
    </source>
</evidence>
<evidence type="ECO:0000256" key="5">
    <source>
        <dbReference type="ARBA" id="ARBA00022884"/>
    </source>
</evidence>
<proteinExistence type="inferred from homology"/>
<keyword evidence="1 7" id="KW-0547">Nucleotide-binding</keyword>
<dbReference type="InterPro" id="IPR011545">
    <property type="entry name" value="DEAD/DEAH_box_helicase_dom"/>
</dbReference>
<dbReference type="SMART" id="SM00487">
    <property type="entry name" value="DEXDc"/>
    <property type="match status" value="1"/>
</dbReference>
<feature type="domain" description="Helicase ATP-binding" evidence="9">
    <location>
        <begin position="32"/>
        <end position="206"/>
    </location>
</feature>
<dbReference type="GO" id="GO:0016787">
    <property type="term" value="F:hydrolase activity"/>
    <property type="evidence" value="ECO:0007669"/>
    <property type="project" value="UniProtKB-KW"/>
</dbReference>
<evidence type="ECO:0000259" key="9">
    <source>
        <dbReference type="PROSITE" id="PS51192"/>
    </source>
</evidence>
<feature type="short sequence motif" description="Q motif" evidence="6">
    <location>
        <begin position="1"/>
        <end position="29"/>
    </location>
</feature>
<dbReference type="Pfam" id="PF00270">
    <property type="entry name" value="DEAD"/>
    <property type="match status" value="1"/>
</dbReference>
<dbReference type="PROSITE" id="PS51195">
    <property type="entry name" value="Q_MOTIF"/>
    <property type="match status" value="1"/>
</dbReference>
<dbReference type="InterPro" id="IPR014014">
    <property type="entry name" value="RNA_helicase_DEAD_Q_motif"/>
</dbReference>
<evidence type="ECO:0000256" key="4">
    <source>
        <dbReference type="ARBA" id="ARBA00022840"/>
    </source>
</evidence>
<comment type="domain">
    <text evidence="7">The Q motif is unique to and characteristic of the DEAD box family of RNA helicases and controls ATP binding and hydrolysis.</text>
</comment>
<feature type="compositionally biased region" description="Basic and acidic residues" evidence="8">
    <location>
        <begin position="373"/>
        <end position="397"/>
    </location>
</feature>
<feature type="compositionally biased region" description="Basic and acidic residues" evidence="8">
    <location>
        <begin position="578"/>
        <end position="601"/>
    </location>
</feature>
<dbReference type="PROSITE" id="PS51192">
    <property type="entry name" value="HELICASE_ATP_BIND_1"/>
    <property type="match status" value="1"/>
</dbReference>
<feature type="compositionally biased region" description="Basic and acidic residues" evidence="8">
    <location>
        <begin position="433"/>
        <end position="464"/>
    </location>
</feature>
<keyword evidence="4 7" id="KW-0067">ATP-binding</keyword>
<dbReference type="GO" id="GO:0005524">
    <property type="term" value="F:ATP binding"/>
    <property type="evidence" value="ECO:0007669"/>
    <property type="project" value="UniProtKB-UniRule"/>
</dbReference>
<feature type="compositionally biased region" description="Basic and acidic residues" evidence="8">
    <location>
        <begin position="546"/>
        <end position="569"/>
    </location>
</feature>
<dbReference type="AlphaFoldDB" id="A0A4Q9M0W4"/>
<feature type="domain" description="DEAD-box RNA helicase Q" evidence="11">
    <location>
        <begin position="1"/>
        <end position="29"/>
    </location>
</feature>
<dbReference type="Gene3D" id="3.40.50.300">
    <property type="entry name" value="P-loop containing nucleotide triphosphate hydrolases"/>
    <property type="match status" value="2"/>
</dbReference>
<dbReference type="Proteomes" id="UP000292282">
    <property type="component" value="Unassembled WGS sequence"/>
</dbReference>
<comment type="similarity">
    <text evidence="7">Belongs to the DEAD box helicase family.</text>
</comment>
<dbReference type="CDD" id="cd18787">
    <property type="entry name" value="SF2_C_DEAD"/>
    <property type="match status" value="1"/>
</dbReference>
<feature type="region of interest" description="Disordered" evidence="8">
    <location>
        <begin position="373"/>
        <end position="464"/>
    </location>
</feature>
<protein>
    <recommendedName>
        <fullName evidence="7">ATP-dependent RNA helicase</fullName>
        <ecNumber evidence="7">3.6.4.13</ecNumber>
    </recommendedName>
</protein>
<evidence type="ECO:0000256" key="6">
    <source>
        <dbReference type="PROSITE-ProRule" id="PRU00552"/>
    </source>
</evidence>
<dbReference type="PROSITE" id="PS51194">
    <property type="entry name" value="HELICASE_CTER"/>
    <property type="match status" value="1"/>
</dbReference>
<dbReference type="STRING" id="1176355.A0A4Q9M0W4"/>
<keyword evidence="13" id="KW-1185">Reference proteome</keyword>
<dbReference type="PANTHER" id="PTHR24031">
    <property type="entry name" value="RNA HELICASE"/>
    <property type="match status" value="1"/>
</dbReference>